<dbReference type="Gene3D" id="3.40.630.10">
    <property type="entry name" value="Zn peptidases"/>
    <property type="match status" value="1"/>
</dbReference>
<dbReference type="InterPro" id="IPR036264">
    <property type="entry name" value="Bact_exopeptidase_dim_dom"/>
</dbReference>
<dbReference type="Proteomes" id="UP001229955">
    <property type="component" value="Chromosome"/>
</dbReference>
<dbReference type="Pfam" id="PF07687">
    <property type="entry name" value="M20_dimer"/>
    <property type="match status" value="1"/>
</dbReference>
<dbReference type="CDD" id="cd03886">
    <property type="entry name" value="M20_Acy1"/>
    <property type="match status" value="1"/>
</dbReference>
<comment type="similarity">
    <text evidence="1">Belongs to the peptidase M20 family.</text>
</comment>
<dbReference type="SUPFAM" id="SSF53187">
    <property type="entry name" value="Zn-dependent exopeptidases"/>
    <property type="match status" value="1"/>
</dbReference>
<dbReference type="Pfam" id="PF01546">
    <property type="entry name" value="Peptidase_M20"/>
    <property type="match status" value="1"/>
</dbReference>
<protein>
    <submittedName>
        <fullName evidence="5">M20 family metallopeptidase</fullName>
    </submittedName>
</protein>
<dbReference type="EMBL" id="CP130612">
    <property type="protein sequence ID" value="WKW13585.1"/>
    <property type="molecule type" value="Genomic_DNA"/>
</dbReference>
<dbReference type="InterPro" id="IPR011650">
    <property type="entry name" value="Peptidase_M20_dimer"/>
</dbReference>
<feature type="binding site" evidence="3">
    <location>
        <position position="167"/>
    </location>
    <ligand>
        <name>Mn(2+)</name>
        <dbReference type="ChEBI" id="CHEBI:29035"/>
        <label>2</label>
    </ligand>
</feature>
<comment type="cofactor">
    <cofactor evidence="3">
        <name>Mn(2+)</name>
        <dbReference type="ChEBI" id="CHEBI:29035"/>
    </cofactor>
    <text evidence="3">The Mn(2+) ion enhances activity.</text>
</comment>
<evidence type="ECO:0000313" key="5">
    <source>
        <dbReference type="EMBL" id="WKW13585.1"/>
    </source>
</evidence>
<keyword evidence="7" id="KW-1185">Reference proteome</keyword>
<evidence type="ECO:0000256" key="1">
    <source>
        <dbReference type="ARBA" id="ARBA00006153"/>
    </source>
</evidence>
<accession>A0AA49JWR6</accession>
<evidence type="ECO:0000313" key="7">
    <source>
        <dbReference type="Proteomes" id="UP001229955"/>
    </source>
</evidence>
<dbReference type="PIRSF" id="PIRSF005962">
    <property type="entry name" value="Pept_M20D_amidohydro"/>
    <property type="match status" value="1"/>
</dbReference>
<feature type="binding site" evidence="3">
    <location>
        <position position="109"/>
    </location>
    <ligand>
        <name>Mn(2+)</name>
        <dbReference type="ChEBI" id="CHEBI:29035"/>
        <label>2</label>
    </ligand>
</feature>
<gene>
    <name evidence="5" type="ORF">Strain138_002909</name>
    <name evidence="6" type="ORF">Strain318_002907</name>
</gene>
<dbReference type="KEGG" id="pspc:Strain318_002907"/>
<dbReference type="InterPro" id="IPR002933">
    <property type="entry name" value="Peptidase_M20"/>
</dbReference>
<keyword evidence="3" id="KW-0464">Manganese</keyword>
<feature type="domain" description="Peptidase M20 dimerisation" evidence="4">
    <location>
        <begin position="190"/>
        <end position="285"/>
    </location>
</feature>
<dbReference type="GO" id="GO:0016787">
    <property type="term" value="F:hydrolase activity"/>
    <property type="evidence" value="ECO:0007669"/>
    <property type="project" value="UniProtKB-KW"/>
</dbReference>
<dbReference type="NCBIfam" id="TIGR01891">
    <property type="entry name" value="amidohydrolases"/>
    <property type="match status" value="1"/>
</dbReference>
<accession>A0AA49K2N2</accession>
<keyword evidence="2" id="KW-0378">Hydrolase</keyword>
<dbReference type="FunFam" id="3.30.70.360:FF:000014">
    <property type="entry name" value="N-acyl-L-amino acid amidohydrolase"/>
    <property type="match status" value="1"/>
</dbReference>
<dbReference type="GO" id="GO:0046872">
    <property type="term" value="F:metal ion binding"/>
    <property type="evidence" value="ECO:0007669"/>
    <property type="project" value="UniProtKB-KW"/>
</dbReference>
<feature type="binding site" evidence="3">
    <location>
        <position position="366"/>
    </location>
    <ligand>
        <name>Mn(2+)</name>
        <dbReference type="ChEBI" id="CHEBI:29035"/>
        <label>2</label>
    </ligand>
</feature>
<feature type="binding site" evidence="3">
    <location>
        <position position="143"/>
    </location>
    <ligand>
        <name>Mn(2+)</name>
        <dbReference type="ChEBI" id="CHEBI:29035"/>
        <label>2</label>
    </ligand>
</feature>
<dbReference type="AlphaFoldDB" id="A0AA49JWR6"/>
<evidence type="ECO:0000256" key="3">
    <source>
        <dbReference type="PIRSR" id="PIRSR005962-1"/>
    </source>
</evidence>
<dbReference type="EMBL" id="CP130613">
    <property type="protein sequence ID" value="WKW16491.1"/>
    <property type="molecule type" value="Genomic_DNA"/>
</dbReference>
<dbReference type="Gene3D" id="3.30.70.360">
    <property type="match status" value="1"/>
</dbReference>
<name>A0AA49JWR6_9BACT</name>
<reference evidence="5" key="1">
    <citation type="submission" date="2023-07" db="EMBL/GenBank/DDBJ databases">
        <authorList>
            <person name="Haufschild T."/>
            <person name="Kallscheuer N."/>
            <person name="Hammer J."/>
            <person name="Kohn T."/>
            <person name="Kabuu M."/>
            <person name="Jogler M."/>
            <person name="Wohfarth N."/>
            <person name="Heuer A."/>
            <person name="Rohde M."/>
            <person name="van Teeseling M.C.F."/>
            <person name="Jogler C."/>
        </authorList>
    </citation>
    <scope>NUCLEOTIDE SEQUENCE</scope>
    <source>
        <strain evidence="5">Strain 138</strain>
        <strain evidence="6">Strain 318</strain>
    </source>
</reference>
<evidence type="ECO:0000256" key="2">
    <source>
        <dbReference type="ARBA" id="ARBA00022801"/>
    </source>
</evidence>
<dbReference type="PANTHER" id="PTHR11014:SF63">
    <property type="entry name" value="METALLOPEPTIDASE, PUTATIVE (AFU_ORTHOLOGUE AFUA_6G09600)-RELATED"/>
    <property type="match status" value="1"/>
</dbReference>
<keyword evidence="3" id="KW-0479">Metal-binding</keyword>
<feature type="binding site" evidence="3">
    <location>
        <position position="111"/>
    </location>
    <ligand>
        <name>Mn(2+)</name>
        <dbReference type="ChEBI" id="CHEBI:29035"/>
        <label>2</label>
    </ligand>
</feature>
<dbReference type="SUPFAM" id="SSF55031">
    <property type="entry name" value="Bacterial exopeptidase dimerisation domain"/>
    <property type="match status" value="1"/>
</dbReference>
<dbReference type="RefSeq" id="WP_367886423.1">
    <property type="nucleotide sequence ID" value="NZ_CP130612.1"/>
</dbReference>
<evidence type="ECO:0000259" key="4">
    <source>
        <dbReference type="Pfam" id="PF07687"/>
    </source>
</evidence>
<dbReference type="PANTHER" id="PTHR11014">
    <property type="entry name" value="PEPTIDASE M20 FAMILY MEMBER"/>
    <property type="match status" value="1"/>
</dbReference>
<proteinExistence type="inferred from homology"/>
<sequence length="399" mass="42371">MTPALPESITSQFTDAERTLLIELRRSLHRRPELSWKESQTQARLREALLDIGITDIRETASTGLVAHIPGRSVSGPAVAIRGDIDALPIQEETGLPFTSMHAGVMHACGHDMHAAWAVGAGLLIAKQPAVGEVRVLLQPAEELGEGAPRVLTDGALEGVGAIFGGHVDWRFEVGQVVATPGPLAASTDTFEITFHGKGGHGARPQDTHDPIVGMAAFVSDVQTIVSRRLDPALPGVVTVGMLHAGSAPNVIPETATCGGTIRATTPESRALLVAEIERLAHAVAAAHRLTATVQVTQGTPPLMNSPRAAEWAQDAVRELLGDDALRKLPLANMGGEDFAFYTERIEGCFMRIGTWREGRERHGVHTPRFNPDEDSLLLASAVLAESARRASAALHSAA</sequence>
<dbReference type="InterPro" id="IPR017439">
    <property type="entry name" value="Amidohydrolase"/>
</dbReference>
<organism evidence="5">
    <name type="scientific">Pseudogemmatithrix spongiicola</name>
    <dbReference type="NCBI Taxonomy" id="3062599"/>
    <lineage>
        <taxon>Bacteria</taxon>
        <taxon>Pseudomonadati</taxon>
        <taxon>Gemmatimonadota</taxon>
        <taxon>Gemmatimonadia</taxon>
        <taxon>Gemmatimonadales</taxon>
        <taxon>Gemmatimonadaceae</taxon>
        <taxon>Pseudogemmatithrix</taxon>
    </lineage>
</organism>
<evidence type="ECO:0000313" key="6">
    <source>
        <dbReference type="EMBL" id="WKW16491.1"/>
    </source>
</evidence>